<protein>
    <submittedName>
        <fullName evidence="3">Nuclear transcription factor Y subunit A-10-like protein isoform X2</fullName>
    </submittedName>
</protein>
<sequence>MKPIFISSLLALLIILNPTANGAENVLYGGETLKTGEYLSYKTYSFVCQTDCNLVLYESGKPVWASNTGGLAGNCYCTLQKDGNLVVYRPNGRALWASNTRGATANYVLVMQDDRNVVIYGPAKWATNTNVRGSGVTITRLGGNNGTVNGISGGGVVEAGAGASNGSVVG</sequence>
<dbReference type="CDD" id="cd00028">
    <property type="entry name" value="B_lectin"/>
    <property type="match status" value="1"/>
</dbReference>
<evidence type="ECO:0000256" key="1">
    <source>
        <dbReference type="SAM" id="SignalP"/>
    </source>
</evidence>
<proteinExistence type="predicted"/>
<dbReference type="PROSITE" id="PS50927">
    <property type="entry name" value="BULB_LECTIN"/>
    <property type="match status" value="1"/>
</dbReference>
<feature type="signal peptide" evidence="1">
    <location>
        <begin position="1"/>
        <end position="22"/>
    </location>
</feature>
<organism evidence="3 4">
    <name type="scientific">Cinnamomum micranthum f. kanehirae</name>
    <dbReference type="NCBI Taxonomy" id="337451"/>
    <lineage>
        <taxon>Eukaryota</taxon>
        <taxon>Viridiplantae</taxon>
        <taxon>Streptophyta</taxon>
        <taxon>Embryophyta</taxon>
        <taxon>Tracheophyta</taxon>
        <taxon>Spermatophyta</taxon>
        <taxon>Magnoliopsida</taxon>
        <taxon>Magnoliidae</taxon>
        <taxon>Laurales</taxon>
        <taxon>Lauraceae</taxon>
        <taxon>Cinnamomum</taxon>
    </lineage>
</organism>
<dbReference type="AlphaFoldDB" id="A0A3S3N4P6"/>
<evidence type="ECO:0000313" key="3">
    <source>
        <dbReference type="EMBL" id="RWR88203.1"/>
    </source>
</evidence>
<keyword evidence="4" id="KW-1185">Reference proteome</keyword>
<accession>A0A3S3N4P6</accession>
<evidence type="ECO:0000313" key="4">
    <source>
        <dbReference type="Proteomes" id="UP000283530"/>
    </source>
</evidence>
<dbReference type="OrthoDB" id="418274at2759"/>
<dbReference type="InterPro" id="IPR036426">
    <property type="entry name" value="Bulb-type_lectin_dom_sf"/>
</dbReference>
<name>A0A3S3N4P6_9MAGN</name>
<dbReference type="InterPro" id="IPR001480">
    <property type="entry name" value="Bulb-type_lectin_dom"/>
</dbReference>
<comment type="caution">
    <text evidence="3">The sequence shown here is derived from an EMBL/GenBank/DDBJ whole genome shotgun (WGS) entry which is preliminary data.</text>
</comment>
<dbReference type="SUPFAM" id="SSF51110">
    <property type="entry name" value="alpha-D-mannose-specific plant lectins"/>
    <property type="match status" value="1"/>
</dbReference>
<dbReference type="SMR" id="A0A3S3N4P6"/>
<gene>
    <name evidence="3" type="ORF">CKAN_01719600</name>
</gene>
<keyword evidence="1" id="KW-0732">Signal</keyword>
<feature type="domain" description="Bulb-type lectin" evidence="2">
    <location>
        <begin position="24"/>
        <end position="132"/>
    </location>
</feature>
<evidence type="ECO:0000259" key="2">
    <source>
        <dbReference type="PROSITE" id="PS50927"/>
    </source>
</evidence>
<feature type="chain" id="PRO_5018686904" evidence="1">
    <location>
        <begin position="23"/>
        <end position="170"/>
    </location>
</feature>
<reference evidence="3 4" key="1">
    <citation type="journal article" date="2019" name="Nat. Plants">
        <title>Stout camphor tree genome fills gaps in understanding of flowering plant genome evolution.</title>
        <authorList>
            <person name="Chaw S.M."/>
            <person name="Liu Y.C."/>
            <person name="Wu Y.W."/>
            <person name="Wang H.Y."/>
            <person name="Lin C.I."/>
            <person name="Wu C.S."/>
            <person name="Ke H.M."/>
            <person name="Chang L.Y."/>
            <person name="Hsu C.Y."/>
            <person name="Yang H.T."/>
            <person name="Sudianto E."/>
            <person name="Hsu M.H."/>
            <person name="Wu K.P."/>
            <person name="Wang L.N."/>
            <person name="Leebens-Mack J.H."/>
            <person name="Tsai I.J."/>
        </authorList>
    </citation>
    <scope>NUCLEOTIDE SEQUENCE [LARGE SCALE GENOMIC DNA]</scope>
    <source>
        <strain evidence="4">cv. Chaw 1501</strain>
        <tissue evidence="3">Young leaves</tissue>
    </source>
</reference>
<dbReference type="EMBL" id="QPKB01000007">
    <property type="protein sequence ID" value="RWR88203.1"/>
    <property type="molecule type" value="Genomic_DNA"/>
</dbReference>
<dbReference type="SMART" id="SM00108">
    <property type="entry name" value="B_lectin"/>
    <property type="match status" value="1"/>
</dbReference>
<dbReference type="Proteomes" id="UP000283530">
    <property type="component" value="Unassembled WGS sequence"/>
</dbReference>
<dbReference type="Gene3D" id="2.90.10.10">
    <property type="entry name" value="Bulb-type lectin domain"/>
    <property type="match status" value="1"/>
</dbReference>
<dbReference type="STRING" id="337451.A0A3S3N4P6"/>